<protein>
    <submittedName>
        <fullName evidence="1">Uncharacterized protein</fullName>
    </submittedName>
</protein>
<organism evidence="1 2">
    <name type="scientific">Avena sativa</name>
    <name type="common">Oat</name>
    <dbReference type="NCBI Taxonomy" id="4498"/>
    <lineage>
        <taxon>Eukaryota</taxon>
        <taxon>Viridiplantae</taxon>
        <taxon>Streptophyta</taxon>
        <taxon>Embryophyta</taxon>
        <taxon>Tracheophyta</taxon>
        <taxon>Spermatophyta</taxon>
        <taxon>Magnoliopsida</taxon>
        <taxon>Liliopsida</taxon>
        <taxon>Poales</taxon>
        <taxon>Poaceae</taxon>
        <taxon>BOP clade</taxon>
        <taxon>Pooideae</taxon>
        <taxon>Poodae</taxon>
        <taxon>Poeae</taxon>
        <taxon>Poeae Chloroplast Group 1 (Aveneae type)</taxon>
        <taxon>Aveninae</taxon>
        <taxon>Avena</taxon>
    </lineage>
</organism>
<sequence>MAKVHPNIAVPLTQAGAVAEEEPQQPTVLTVWLKSLLFNCDGFTVFDATGGLAFRVDRYGSSTGSRRRAEDVVLMDAAGKPLLTVRRKIKLSLSLAEHWVLYEGDAGASGTKPLLSVRRHHVGLHRRRSDKTLAHITPLESSAGLGAYVVEGSYGRRSCAVRDARGGGAAAVAEVRRKESVGDDVFRLVVSDHRMGTALSMGVVIALDQMFGGASLRTSLLPTSWST</sequence>
<evidence type="ECO:0000313" key="1">
    <source>
        <dbReference type="EnsemblPlants" id="AVESA.00010b.r2.5CG0901950.1.CDS.1"/>
    </source>
</evidence>
<dbReference type="Proteomes" id="UP001732700">
    <property type="component" value="Chromosome 5C"/>
</dbReference>
<keyword evidence="2" id="KW-1185">Reference proteome</keyword>
<proteinExistence type="predicted"/>
<accession>A0ACD5XYH7</accession>
<reference evidence="1" key="2">
    <citation type="submission" date="2025-09" db="UniProtKB">
        <authorList>
            <consortium name="EnsemblPlants"/>
        </authorList>
    </citation>
    <scope>IDENTIFICATION</scope>
</reference>
<reference evidence="1" key="1">
    <citation type="submission" date="2021-05" db="EMBL/GenBank/DDBJ databases">
        <authorList>
            <person name="Scholz U."/>
            <person name="Mascher M."/>
            <person name="Fiebig A."/>
        </authorList>
    </citation>
    <scope>NUCLEOTIDE SEQUENCE [LARGE SCALE GENOMIC DNA]</scope>
</reference>
<dbReference type="EnsemblPlants" id="AVESA.00010b.r2.5CG0901950.1">
    <property type="protein sequence ID" value="AVESA.00010b.r2.5CG0901950.1.CDS.1"/>
    <property type="gene ID" value="AVESA.00010b.r2.5CG0901950"/>
</dbReference>
<evidence type="ECO:0000313" key="2">
    <source>
        <dbReference type="Proteomes" id="UP001732700"/>
    </source>
</evidence>
<name>A0ACD5XYH7_AVESA</name>